<feature type="non-terminal residue" evidence="1">
    <location>
        <position position="1"/>
    </location>
</feature>
<organism evidence="1 2">
    <name type="scientific">Mucor circinelloides f. lusitanicus</name>
    <name type="common">Mucor racemosus var. lusitanicus</name>
    <dbReference type="NCBI Taxonomy" id="29924"/>
    <lineage>
        <taxon>Eukaryota</taxon>
        <taxon>Fungi</taxon>
        <taxon>Fungi incertae sedis</taxon>
        <taxon>Mucoromycota</taxon>
        <taxon>Mucoromycotina</taxon>
        <taxon>Mucoromycetes</taxon>
        <taxon>Mucorales</taxon>
        <taxon>Mucorineae</taxon>
        <taxon>Mucoraceae</taxon>
        <taxon>Mucor</taxon>
    </lineage>
</organism>
<dbReference type="EMBL" id="JAAECE010000003">
    <property type="protein sequence ID" value="KAF1803337.1"/>
    <property type="molecule type" value="Genomic_DNA"/>
</dbReference>
<comment type="caution">
    <text evidence="1">The sequence shown here is derived from an EMBL/GenBank/DDBJ whole genome shotgun (WGS) entry which is preliminary data.</text>
</comment>
<accession>A0A8H4BJ93</accession>
<protein>
    <submittedName>
        <fullName evidence="1">Uncharacterized protein</fullName>
    </submittedName>
</protein>
<dbReference type="AlphaFoldDB" id="A0A8H4BJ93"/>
<sequence length="58" mass="6815">NHTHFLEDRNKTAKNLKAMFKHIVSKLEVPSIISVRKLKLRGIQFYNGQAYIYTLSRP</sequence>
<gene>
    <name evidence="1" type="ORF">FB192DRAFT_1251569</name>
</gene>
<reference evidence="1 2" key="1">
    <citation type="submission" date="2019-09" db="EMBL/GenBank/DDBJ databases">
        <authorList>
            <consortium name="DOE Joint Genome Institute"/>
            <person name="Mondo S.J."/>
            <person name="Navarro-Mendoza M.I."/>
            <person name="Perez-Arques C."/>
            <person name="Panchal S."/>
            <person name="Nicolas F.E."/>
            <person name="Ganguly P."/>
            <person name="Pangilinan J."/>
            <person name="Grigoriev I."/>
            <person name="Heitman J."/>
            <person name="Sanya K."/>
            <person name="Garre V."/>
        </authorList>
    </citation>
    <scope>NUCLEOTIDE SEQUENCE [LARGE SCALE GENOMIC DNA]</scope>
    <source>
        <strain evidence="1 2">MU402</strain>
    </source>
</reference>
<dbReference type="Proteomes" id="UP000469890">
    <property type="component" value="Unassembled WGS sequence"/>
</dbReference>
<proteinExistence type="predicted"/>
<evidence type="ECO:0000313" key="2">
    <source>
        <dbReference type="Proteomes" id="UP000469890"/>
    </source>
</evidence>
<name>A0A8H4BJ93_MUCCL</name>
<evidence type="ECO:0000313" key="1">
    <source>
        <dbReference type="EMBL" id="KAF1803337.1"/>
    </source>
</evidence>
<feature type="non-terminal residue" evidence="1">
    <location>
        <position position="58"/>
    </location>
</feature>